<reference evidence="2 3" key="1">
    <citation type="submission" date="2024-05" db="EMBL/GenBank/DDBJ databases">
        <authorList>
            <person name="De Oliveira J.P."/>
            <person name="Noriler S.A."/>
            <person name="De Oliveira A.G."/>
            <person name="Sipoli D.S."/>
        </authorList>
    </citation>
    <scope>NUCLEOTIDE SEQUENCE [LARGE SCALE GENOMIC DNA]</scope>
    <source>
        <strain evidence="2 3">LABIM192</strain>
    </source>
</reference>
<comment type="caution">
    <text evidence="2">The sequence shown here is derived from an EMBL/GenBank/DDBJ whole genome shotgun (WGS) entry which is preliminary data.</text>
</comment>
<evidence type="ECO:0000259" key="1">
    <source>
        <dbReference type="Pfam" id="PF00550"/>
    </source>
</evidence>
<dbReference type="InterPro" id="IPR009081">
    <property type="entry name" value="PP-bd_ACP"/>
</dbReference>
<name>A0ABV0IZF2_9NEIS</name>
<protein>
    <submittedName>
        <fullName evidence="2">Acyl carrier protein</fullName>
    </submittedName>
</protein>
<dbReference type="Pfam" id="PF00550">
    <property type="entry name" value="PP-binding"/>
    <property type="match status" value="1"/>
</dbReference>
<dbReference type="SUPFAM" id="SSF47336">
    <property type="entry name" value="ACP-like"/>
    <property type="match status" value="1"/>
</dbReference>
<keyword evidence="3" id="KW-1185">Reference proteome</keyword>
<dbReference type="EMBL" id="JBDXMI010000001">
    <property type="protein sequence ID" value="MEO9386662.1"/>
    <property type="molecule type" value="Genomic_DNA"/>
</dbReference>
<sequence>MEQWIIKHLQELLAAESIAAEDIDDHLVALRGHSLKMVTFLARFAREFGGAPKIMDFLERPCLATLSAAQPVTQS</sequence>
<proteinExistence type="predicted"/>
<dbReference type="Proteomes" id="UP001462502">
    <property type="component" value="Unassembled WGS sequence"/>
</dbReference>
<dbReference type="Gene3D" id="1.10.1200.10">
    <property type="entry name" value="ACP-like"/>
    <property type="match status" value="1"/>
</dbReference>
<feature type="domain" description="Carrier" evidence="1">
    <location>
        <begin position="4"/>
        <end position="68"/>
    </location>
</feature>
<accession>A0ABV0IZF2</accession>
<evidence type="ECO:0000313" key="2">
    <source>
        <dbReference type="EMBL" id="MEO9386662.1"/>
    </source>
</evidence>
<dbReference type="RefSeq" id="WP_198414612.1">
    <property type="nucleotide sequence ID" value="NZ_CP029495.1"/>
</dbReference>
<organism evidence="2 3">
    <name type="scientific">Chromobacterium phragmitis</name>
    <dbReference type="NCBI Taxonomy" id="2202141"/>
    <lineage>
        <taxon>Bacteria</taxon>
        <taxon>Pseudomonadati</taxon>
        <taxon>Pseudomonadota</taxon>
        <taxon>Betaproteobacteria</taxon>
        <taxon>Neisseriales</taxon>
        <taxon>Chromobacteriaceae</taxon>
        <taxon>Chromobacterium</taxon>
    </lineage>
</organism>
<evidence type="ECO:0000313" key="3">
    <source>
        <dbReference type="Proteomes" id="UP001462502"/>
    </source>
</evidence>
<gene>
    <name evidence="2" type="ORF">ABI908_21420</name>
</gene>
<dbReference type="InterPro" id="IPR036736">
    <property type="entry name" value="ACP-like_sf"/>
</dbReference>